<feature type="region of interest" description="Disordered" evidence="1">
    <location>
        <begin position="92"/>
        <end position="203"/>
    </location>
</feature>
<feature type="compositionally biased region" description="Basic residues" evidence="1">
    <location>
        <begin position="177"/>
        <end position="189"/>
    </location>
</feature>
<evidence type="ECO:0000313" key="2">
    <source>
        <dbReference type="EMBL" id="KAF1980786.1"/>
    </source>
</evidence>
<proteinExistence type="predicted"/>
<sequence length="203" mass="22335">MKRSEGIEVFIRLVEPDPPESPSSEPSPSLEAMENPVLEEYKPTSSSERLAESMHCYIEAVHGAKFEVPSSTPLEPIGSIVTIHDPIPVPQAAISTSSISTTPPSIMPTSSDEHRGLTSTEIALPDASPATPPHGTKRGNSELRKNIRSAMNLQHPNVRRQLKSKPHSPQGLDPLRWRSKRRRSPTSKRNKADRGKRSYPPST</sequence>
<keyword evidence="3" id="KW-1185">Reference proteome</keyword>
<gene>
    <name evidence="2" type="ORF">K402DRAFT_266104</name>
</gene>
<evidence type="ECO:0000313" key="3">
    <source>
        <dbReference type="Proteomes" id="UP000800041"/>
    </source>
</evidence>
<protein>
    <submittedName>
        <fullName evidence="2">Uncharacterized protein</fullName>
    </submittedName>
</protein>
<name>A0A6G1GIM4_9PEZI</name>
<dbReference type="AlphaFoldDB" id="A0A6G1GIM4"/>
<evidence type="ECO:0000256" key="1">
    <source>
        <dbReference type="SAM" id="MobiDB-lite"/>
    </source>
</evidence>
<feature type="region of interest" description="Disordered" evidence="1">
    <location>
        <begin position="11"/>
        <end position="49"/>
    </location>
</feature>
<accession>A0A6G1GIM4</accession>
<feature type="compositionally biased region" description="Basic residues" evidence="1">
    <location>
        <begin position="157"/>
        <end position="166"/>
    </location>
</feature>
<feature type="compositionally biased region" description="Low complexity" evidence="1">
    <location>
        <begin position="94"/>
        <end position="110"/>
    </location>
</feature>
<dbReference type="EMBL" id="ML977220">
    <property type="protein sequence ID" value="KAF1980786.1"/>
    <property type="molecule type" value="Genomic_DNA"/>
</dbReference>
<organism evidence="2 3">
    <name type="scientific">Aulographum hederae CBS 113979</name>
    <dbReference type="NCBI Taxonomy" id="1176131"/>
    <lineage>
        <taxon>Eukaryota</taxon>
        <taxon>Fungi</taxon>
        <taxon>Dikarya</taxon>
        <taxon>Ascomycota</taxon>
        <taxon>Pezizomycotina</taxon>
        <taxon>Dothideomycetes</taxon>
        <taxon>Pleosporomycetidae</taxon>
        <taxon>Aulographales</taxon>
        <taxon>Aulographaceae</taxon>
    </lineage>
</organism>
<dbReference type="Proteomes" id="UP000800041">
    <property type="component" value="Unassembled WGS sequence"/>
</dbReference>
<reference evidence="2" key="1">
    <citation type="journal article" date="2020" name="Stud. Mycol.">
        <title>101 Dothideomycetes genomes: a test case for predicting lifestyles and emergence of pathogens.</title>
        <authorList>
            <person name="Haridas S."/>
            <person name="Albert R."/>
            <person name="Binder M."/>
            <person name="Bloem J."/>
            <person name="Labutti K."/>
            <person name="Salamov A."/>
            <person name="Andreopoulos B."/>
            <person name="Baker S."/>
            <person name="Barry K."/>
            <person name="Bills G."/>
            <person name="Bluhm B."/>
            <person name="Cannon C."/>
            <person name="Castanera R."/>
            <person name="Culley D."/>
            <person name="Daum C."/>
            <person name="Ezra D."/>
            <person name="Gonzalez J."/>
            <person name="Henrissat B."/>
            <person name="Kuo A."/>
            <person name="Liang C."/>
            <person name="Lipzen A."/>
            <person name="Lutzoni F."/>
            <person name="Magnuson J."/>
            <person name="Mondo S."/>
            <person name="Nolan M."/>
            <person name="Ohm R."/>
            <person name="Pangilinan J."/>
            <person name="Park H.-J."/>
            <person name="Ramirez L."/>
            <person name="Alfaro M."/>
            <person name="Sun H."/>
            <person name="Tritt A."/>
            <person name="Yoshinaga Y."/>
            <person name="Zwiers L.-H."/>
            <person name="Turgeon B."/>
            <person name="Goodwin S."/>
            <person name="Spatafora J."/>
            <person name="Crous P."/>
            <person name="Grigoriev I."/>
        </authorList>
    </citation>
    <scope>NUCLEOTIDE SEQUENCE</scope>
    <source>
        <strain evidence="2">CBS 113979</strain>
    </source>
</reference>